<dbReference type="PANTHER" id="PTHR31717">
    <property type="entry name" value="ZINC FINGER PROTEIN CONSTANS-LIKE 10"/>
    <property type="match status" value="1"/>
</dbReference>
<dbReference type="EMBL" id="JAKUCV010006680">
    <property type="protein sequence ID" value="KAJ4826383.1"/>
    <property type="molecule type" value="Genomic_DNA"/>
</dbReference>
<dbReference type="PANTHER" id="PTHR31717:SF142">
    <property type="entry name" value="B-BOX DOMAIN PROTEIN 30-RELATED"/>
    <property type="match status" value="1"/>
</dbReference>
<proteinExistence type="predicted"/>
<keyword evidence="3" id="KW-0862">Zinc</keyword>
<gene>
    <name evidence="6" type="ORF">Tsubulata_026125</name>
</gene>
<sequence length="273" mass="29942">MEEKHTMKKTHEEEPPLFNPCELCDQKADVYCDSDAALLCFRCDSKVHNANFLVARHLRRLLCPLCRSHLAGPPFSGAHRTPQAACPSCSPDDKHHHSAADDDALQLSSSSSASSASSTLSTTDTTSRTDATPAAGASGERRCKAVGRFEVEGSFVEWSRRLGLNGHLRGAVLSRASHALGCLRRGRLGGKAVLPFRVSLAASFWFGVRLCGDTSAPTWRNLKRVEQLSGVPAKVIVAVEVKLEHALRARRRRFAQSHYQQPQQDLEEGWAEC</sequence>
<evidence type="ECO:0000256" key="1">
    <source>
        <dbReference type="ARBA" id="ARBA00022723"/>
    </source>
</evidence>
<feature type="compositionally biased region" description="Low complexity" evidence="4">
    <location>
        <begin position="105"/>
        <end position="135"/>
    </location>
</feature>
<feature type="domain" description="B box-type" evidence="5">
    <location>
        <begin position="16"/>
        <end position="62"/>
    </location>
</feature>
<evidence type="ECO:0000256" key="4">
    <source>
        <dbReference type="SAM" id="MobiDB-lite"/>
    </source>
</evidence>
<evidence type="ECO:0000256" key="2">
    <source>
        <dbReference type="ARBA" id="ARBA00022771"/>
    </source>
</evidence>
<dbReference type="Pfam" id="PF00643">
    <property type="entry name" value="zf-B_box"/>
    <property type="match status" value="1"/>
</dbReference>
<dbReference type="AlphaFoldDB" id="A0A9Q0F7F2"/>
<dbReference type="InterPro" id="IPR000315">
    <property type="entry name" value="Znf_B-box"/>
</dbReference>
<feature type="region of interest" description="Disordered" evidence="4">
    <location>
        <begin position="97"/>
        <end position="139"/>
    </location>
</feature>
<keyword evidence="7" id="KW-1185">Reference proteome</keyword>
<keyword evidence="1" id="KW-0479">Metal-binding</keyword>
<name>A0A9Q0F7F2_9ROSI</name>
<evidence type="ECO:0000256" key="3">
    <source>
        <dbReference type="ARBA" id="ARBA00022833"/>
    </source>
</evidence>
<dbReference type="OrthoDB" id="829811at2759"/>
<evidence type="ECO:0000259" key="5">
    <source>
        <dbReference type="SMART" id="SM00336"/>
    </source>
</evidence>
<dbReference type="SMART" id="SM00336">
    <property type="entry name" value="BBOX"/>
    <property type="match status" value="1"/>
</dbReference>
<comment type="caution">
    <text evidence="6">The sequence shown here is derived from an EMBL/GenBank/DDBJ whole genome shotgun (WGS) entry which is preliminary data.</text>
</comment>
<evidence type="ECO:0000313" key="6">
    <source>
        <dbReference type="EMBL" id="KAJ4826383.1"/>
    </source>
</evidence>
<dbReference type="InterPro" id="IPR049808">
    <property type="entry name" value="CONSTANS-like_Bbox1"/>
</dbReference>
<dbReference type="GO" id="GO:0008270">
    <property type="term" value="F:zinc ion binding"/>
    <property type="evidence" value="ECO:0007669"/>
    <property type="project" value="UniProtKB-KW"/>
</dbReference>
<reference evidence="6" key="1">
    <citation type="submission" date="2022-02" db="EMBL/GenBank/DDBJ databases">
        <authorList>
            <person name="Henning P.M."/>
            <person name="McCubbin A.G."/>
            <person name="Shore J.S."/>
        </authorList>
    </citation>
    <scope>NUCLEOTIDE SEQUENCE</scope>
    <source>
        <strain evidence="6">F60SS</strain>
        <tissue evidence="6">Leaves</tissue>
    </source>
</reference>
<keyword evidence="2" id="KW-0863">Zinc-finger</keyword>
<reference evidence="6" key="2">
    <citation type="journal article" date="2023" name="Plants (Basel)">
        <title>Annotation of the Turnera subulata (Passifloraceae) Draft Genome Reveals the S-Locus Evolved after the Divergence of Turneroideae from Passifloroideae in a Stepwise Manner.</title>
        <authorList>
            <person name="Henning P.M."/>
            <person name="Roalson E.H."/>
            <person name="Mir W."/>
            <person name="McCubbin A.G."/>
            <person name="Shore J.S."/>
        </authorList>
    </citation>
    <scope>NUCLEOTIDE SEQUENCE</scope>
    <source>
        <strain evidence="6">F60SS</strain>
    </source>
</reference>
<organism evidence="6 7">
    <name type="scientific">Turnera subulata</name>
    <dbReference type="NCBI Taxonomy" id="218843"/>
    <lineage>
        <taxon>Eukaryota</taxon>
        <taxon>Viridiplantae</taxon>
        <taxon>Streptophyta</taxon>
        <taxon>Embryophyta</taxon>
        <taxon>Tracheophyta</taxon>
        <taxon>Spermatophyta</taxon>
        <taxon>Magnoliopsida</taxon>
        <taxon>eudicotyledons</taxon>
        <taxon>Gunneridae</taxon>
        <taxon>Pentapetalae</taxon>
        <taxon>rosids</taxon>
        <taxon>fabids</taxon>
        <taxon>Malpighiales</taxon>
        <taxon>Passifloraceae</taxon>
        <taxon>Turnera</taxon>
    </lineage>
</organism>
<accession>A0A9Q0F7F2</accession>
<dbReference type="Proteomes" id="UP001141552">
    <property type="component" value="Unassembled WGS sequence"/>
</dbReference>
<evidence type="ECO:0000313" key="7">
    <source>
        <dbReference type="Proteomes" id="UP001141552"/>
    </source>
</evidence>
<protein>
    <recommendedName>
        <fullName evidence="5">B box-type domain-containing protein</fullName>
    </recommendedName>
</protein>
<dbReference type="CDD" id="cd19821">
    <property type="entry name" value="Bbox1_BBX-like"/>
    <property type="match status" value="1"/>
</dbReference>